<name>A0A437Q8A9_9GAMM</name>
<proteinExistence type="predicted"/>
<sequence length="201" mass="21603">MKGKILATAMAACLLGSNVQASDSNGSYAVKGAGLGSCAKFLESVKAQDNLYYVYGGWVEGYLTAMNRHQADTFDISPWQSTALMLKIAESFCAKRPDMQFHQIVSSITQTLDSDRLSSGGEFKNLGTKEKPIILQAQMIKIIQQALADLGFLGGSVDGVYGDGTKDALGKFQESKGLVATRLPDQGTLFELFKAQKSQGQ</sequence>
<reference evidence="3 4" key="1">
    <citation type="submission" date="2019-01" db="EMBL/GenBank/DDBJ databases">
        <authorList>
            <person name="Chen W.-M."/>
        </authorList>
    </citation>
    <scope>NUCLEOTIDE SEQUENCE [LARGE SCALE GENOMIC DNA]</scope>
    <source>
        <strain evidence="3 4">HPM-16</strain>
    </source>
</reference>
<dbReference type="InterPro" id="IPR036365">
    <property type="entry name" value="PGBD-like_sf"/>
</dbReference>
<keyword evidence="1" id="KW-0732">Signal</keyword>
<accession>A0A437Q8A9</accession>
<gene>
    <name evidence="3" type="ORF">EOE65_10530</name>
</gene>
<evidence type="ECO:0000313" key="3">
    <source>
        <dbReference type="EMBL" id="RVU30738.1"/>
    </source>
</evidence>
<evidence type="ECO:0000256" key="1">
    <source>
        <dbReference type="SAM" id="SignalP"/>
    </source>
</evidence>
<dbReference type="SUPFAM" id="SSF47090">
    <property type="entry name" value="PGBD-like"/>
    <property type="match status" value="1"/>
</dbReference>
<feature type="domain" description="Peptidoglycan binding-like" evidence="2">
    <location>
        <begin position="138"/>
        <end position="188"/>
    </location>
</feature>
<dbReference type="Proteomes" id="UP000282818">
    <property type="component" value="Unassembled WGS sequence"/>
</dbReference>
<feature type="chain" id="PRO_5019135588" evidence="1">
    <location>
        <begin position="22"/>
        <end position="201"/>
    </location>
</feature>
<dbReference type="EMBL" id="SACQ01000004">
    <property type="protein sequence ID" value="RVU30738.1"/>
    <property type="molecule type" value="Genomic_DNA"/>
</dbReference>
<dbReference type="InterPro" id="IPR002477">
    <property type="entry name" value="Peptidoglycan-bd-like"/>
</dbReference>
<keyword evidence="4" id="KW-1185">Reference proteome</keyword>
<protein>
    <submittedName>
        <fullName evidence="3">Peptidoglycan-binding protein</fullName>
    </submittedName>
</protein>
<dbReference type="RefSeq" id="WP_127694274.1">
    <property type="nucleotide sequence ID" value="NZ_SACQ01000004.1"/>
</dbReference>
<feature type="signal peptide" evidence="1">
    <location>
        <begin position="1"/>
        <end position="21"/>
    </location>
</feature>
<dbReference type="Pfam" id="PF01471">
    <property type="entry name" value="PG_binding_1"/>
    <property type="match status" value="1"/>
</dbReference>
<comment type="caution">
    <text evidence="3">The sequence shown here is derived from an EMBL/GenBank/DDBJ whole genome shotgun (WGS) entry which is preliminary data.</text>
</comment>
<organism evidence="3 4">
    <name type="scientific">Neptunomonas marina</name>
    <dbReference type="NCBI Taxonomy" id="1815562"/>
    <lineage>
        <taxon>Bacteria</taxon>
        <taxon>Pseudomonadati</taxon>
        <taxon>Pseudomonadota</taxon>
        <taxon>Gammaproteobacteria</taxon>
        <taxon>Oceanospirillales</taxon>
        <taxon>Oceanospirillaceae</taxon>
        <taxon>Neptunomonas</taxon>
    </lineage>
</organism>
<evidence type="ECO:0000259" key="2">
    <source>
        <dbReference type="Pfam" id="PF01471"/>
    </source>
</evidence>
<dbReference type="Gene3D" id="1.10.101.10">
    <property type="entry name" value="PGBD-like superfamily/PGBD"/>
    <property type="match status" value="1"/>
</dbReference>
<dbReference type="AlphaFoldDB" id="A0A437Q8A9"/>
<evidence type="ECO:0000313" key="4">
    <source>
        <dbReference type="Proteomes" id="UP000282818"/>
    </source>
</evidence>
<dbReference type="InterPro" id="IPR036366">
    <property type="entry name" value="PGBDSf"/>
</dbReference>